<feature type="region of interest" description="Disordered" evidence="1">
    <location>
        <begin position="19"/>
        <end position="38"/>
    </location>
</feature>
<proteinExistence type="predicted"/>
<feature type="compositionally biased region" description="Polar residues" evidence="1">
    <location>
        <begin position="24"/>
        <end position="38"/>
    </location>
</feature>
<sequence>MRLPTTEFFFPPEAIASPDPVLNSLPQDGSNQPYSFAQTASMLPIP</sequence>
<dbReference type="Proteomes" id="UP001525961">
    <property type="component" value="Unassembled WGS sequence"/>
</dbReference>
<comment type="caution">
    <text evidence="2">The sequence shown here is derived from an EMBL/GenBank/DDBJ whole genome shotgun (WGS) entry which is preliminary data.</text>
</comment>
<evidence type="ECO:0000256" key="1">
    <source>
        <dbReference type="SAM" id="MobiDB-lite"/>
    </source>
</evidence>
<evidence type="ECO:0000313" key="2">
    <source>
        <dbReference type="EMBL" id="MCT7979212.1"/>
    </source>
</evidence>
<accession>A0ABT2N949</accession>
<reference evidence="2 3" key="1">
    <citation type="journal article" date="2022" name="Front. Microbiol.">
        <title>High genomic differentiation and limited gene flow indicate recent cryptic speciation within the genus Laspinema (cyanobacteria).</title>
        <authorList>
            <person name="Stanojkovic A."/>
            <person name="Skoupy S."/>
            <person name="Skaloud P."/>
            <person name="Dvorak P."/>
        </authorList>
    </citation>
    <scope>NUCLEOTIDE SEQUENCE [LARGE SCALE GENOMIC DNA]</scope>
    <source>
        <strain evidence="2 3">D3b</strain>
    </source>
</reference>
<dbReference type="RefSeq" id="WP_261200574.1">
    <property type="nucleotide sequence ID" value="NZ_JAMXFA010000020.1"/>
</dbReference>
<keyword evidence="3" id="KW-1185">Reference proteome</keyword>
<gene>
    <name evidence="2" type="ORF">NG792_15990</name>
</gene>
<protein>
    <submittedName>
        <fullName evidence="2">Uncharacterized protein</fullName>
    </submittedName>
</protein>
<evidence type="ECO:0000313" key="3">
    <source>
        <dbReference type="Proteomes" id="UP001525961"/>
    </source>
</evidence>
<dbReference type="EMBL" id="JAMXFA010000020">
    <property type="protein sequence ID" value="MCT7979212.1"/>
    <property type="molecule type" value="Genomic_DNA"/>
</dbReference>
<organism evidence="2 3">
    <name type="scientific">Laspinema olomoucense D3b</name>
    <dbReference type="NCBI Taxonomy" id="2953688"/>
    <lineage>
        <taxon>Bacteria</taxon>
        <taxon>Bacillati</taxon>
        <taxon>Cyanobacteriota</taxon>
        <taxon>Cyanophyceae</taxon>
        <taxon>Oscillatoriophycideae</taxon>
        <taxon>Oscillatoriales</taxon>
        <taxon>Laspinemataceae</taxon>
        <taxon>Laspinema</taxon>
        <taxon>Laspinema olomoucense</taxon>
    </lineage>
</organism>
<name>A0ABT2N949_9CYAN</name>